<feature type="compositionally biased region" description="Polar residues" evidence="1">
    <location>
        <begin position="113"/>
        <end position="134"/>
    </location>
</feature>
<dbReference type="EMBL" id="JAXCGZ010019260">
    <property type="protein sequence ID" value="KAK7066322.1"/>
    <property type="molecule type" value="Genomic_DNA"/>
</dbReference>
<accession>A0AAN9A1J8</accession>
<feature type="compositionally biased region" description="Polar residues" evidence="1">
    <location>
        <begin position="28"/>
        <end position="43"/>
    </location>
</feature>
<dbReference type="Proteomes" id="UP001381693">
    <property type="component" value="Unassembled WGS sequence"/>
</dbReference>
<dbReference type="AlphaFoldDB" id="A0AAN9A1J8"/>
<sequence>MRLYTPAKPSSSTGEDGRRQQQKEDSLLQHQDNNNNKSFNIYDSRSAELTRRPIENNDHRPDDKLQINTPRIDDNTQPNHPRLDDKLLLNGPLPRIEQTPPTNVVDVTTTPTSANINDVNDIQKKSPTTVSPHRNNAYPGTEVINGIPESVPMMSATTPTTTQNGPTSLDYSSPPLENGTDSLRSLDSIPWNLDGTETIIENGSKSSIKNGFGTSDEDELKKIREENKKLKAALDEAAEVNGQWRQYHDERQGYVQRLLTTIHELQHTHSSTAPSPRQVCVSIDHPYEISF</sequence>
<gene>
    <name evidence="2" type="ORF">SK128_004634</name>
</gene>
<dbReference type="Gene3D" id="1.20.5.1180">
    <property type="entry name" value="Geminin coiled-coil domain"/>
    <property type="match status" value="1"/>
</dbReference>
<name>A0AAN9A1J8_HALRR</name>
<feature type="compositionally biased region" description="Basic and acidic residues" evidence="1">
    <location>
        <begin position="45"/>
        <end position="65"/>
    </location>
</feature>
<evidence type="ECO:0000256" key="1">
    <source>
        <dbReference type="SAM" id="MobiDB-lite"/>
    </source>
</evidence>
<organism evidence="2 3">
    <name type="scientific">Halocaridina rubra</name>
    <name type="common">Hawaiian red shrimp</name>
    <dbReference type="NCBI Taxonomy" id="373956"/>
    <lineage>
        <taxon>Eukaryota</taxon>
        <taxon>Metazoa</taxon>
        <taxon>Ecdysozoa</taxon>
        <taxon>Arthropoda</taxon>
        <taxon>Crustacea</taxon>
        <taxon>Multicrustacea</taxon>
        <taxon>Malacostraca</taxon>
        <taxon>Eumalacostraca</taxon>
        <taxon>Eucarida</taxon>
        <taxon>Decapoda</taxon>
        <taxon>Pleocyemata</taxon>
        <taxon>Caridea</taxon>
        <taxon>Atyoidea</taxon>
        <taxon>Atyidae</taxon>
        <taxon>Halocaridina</taxon>
    </lineage>
</organism>
<comment type="caution">
    <text evidence="2">The sequence shown here is derived from an EMBL/GenBank/DDBJ whole genome shotgun (WGS) entry which is preliminary data.</text>
</comment>
<keyword evidence="3" id="KW-1185">Reference proteome</keyword>
<evidence type="ECO:0000313" key="2">
    <source>
        <dbReference type="EMBL" id="KAK7066322.1"/>
    </source>
</evidence>
<reference evidence="2 3" key="1">
    <citation type="submission" date="2023-11" db="EMBL/GenBank/DDBJ databases">
        <title>Halocaridina rubra genome assembly.</title>
        <authorList>
            <person name="Smith C."/>
        </authorList>
    </citation>
    <scope>NUCLEOTIDE SEQUENCE [LARGE SCALE GENOMIC DNA]</scope>
    <source>
        <strain evidence="2">EP-1</strain>
        <tissue evidence="2">Whole</tissue>
    </source>
</reference>
<feature type="compositionally biased region" description="Basic and acidic residues" evidence="1">
    <location>
        <begin position="15"/>
        <end position="27"/>
    </location>
</feature>
<protein>
    <submittedName>
        <fullName evidence="2">Uncharacterized protein</fullName>
    </submittedName>
</protein>
<proteinExistence type="predicted"/>
<feature type="region of interest" description="Disordered" evidence="1">
    <location>
        <begin position="1"/>
        <end position="138"/>
    </location>
</feature>
<feature type="compositionally biased region" description="Low complexity" evidence="1">
    <location>
        <begin position="99"/>
        <end position="112"/>
    </location>
</feature>
<evidence type="ECO:0000313" key="3">
    <source>
        <dbReference type="Proteomes" id="UP001381693"/>
    </source>
</evidence>